<organism evidence="7 8">
    <name type="scientific">Sinobacterium norvegicum</name>
    <dbReference type="NCBI Taxonomy" id="1641715"/>
    <lineage>
        <taxon>Bacteria</taxon>
        <taxon>Pseudomonadati</taxon>
        <taxon>Pseudomonadota</taxon>
        <taxon>Gammaproteobacteria</taxon>
        <taxon>Cellvibrionales</taxon>
        <taxon>Spongiibacteraceae</taxon>
        <taxon>Sinobacterium</taxon>
    </lineage>
</organism>
<evidence type="ECO:0000256" key="3">
    <source>
        <dbReference type="ARBA" id="ARBA00022989"/>
    </source>
</evidence>
<dbReference type="PANTHER" id="PTHR22550:SF5">
    <property type="entry name" value="LEUCINE ZIPPER PROTEIN 4"/>
    <property type="match status" value="1"/>
</dbReference>
<keyword evidence="4 5" id="KW-0472">Membrane</keyword>
<accession>A0ABM9AD32</accession>
<dbReference type="SMART" id="SM00327">
    <property type="entry name" value="VWA"/>
    <property type="match status" value="1"/>
</dbReference>
<evidence type="ECO:0000259" key="6">
    <source>
        <dbReference type="PROSITE" id="PS50234"/>
    </source>
</evidence>
<dbReference type="Proteomes" id="UP000838100">
    <property type="component" value="Unassembled WGS sequence"/>
</dbReference>
<dbReference type="InterPro" id="IPR036465">
    <property type="entry name" value="vWFA_dom_sf"/>
</dbReference>
<name>A0ABM9AD32_9GAMM</name>
<dbReference type="Pfam" id="PF00092">
    <property type="entry name" value="VWA"/>
    <property type="match status" value="1"/>
</dbReference>
<dbReference type="Gene3D" id="3.40.50.410">
    <property type="entry name" value="von Willebrand factor, type A domain"/>
    <property type="match status" value="1"/>
</dbReference>
<dbReference type="PROSITE" id="PS50234">
    <property type="entry name" value="VWFA"/>
    <property type="match status" value="1"/>
</dbReference>
<dbReference type="SUPFAM" id="SSF53300">
    <property type="entry name" value="vWA-like"/>
    <property type="match status" value="1"/>
</dbReference>
<feature type="transmembrane region" description="Helical" evidence="5">
    <location>
        <begin position="297"/>
        <end position="319"/>
    </location>
</feature>
<evidence type="ECO:0000256" key="5">
    <source>
        <dbReference type="SAM" id="Phobius"/>
    </source>
</evidence>
<keyword evidence="8" id="KW-1185">Reference proteome</keyword>
<proteinExistence type="predicted"/>
<keyword evidence="3 5" id="KW-1133">Transmembrane helix</keyword>
<evidence type="ECO:0000313" key="8">
    <source>
        <dbReference type="Proteomes" id="UP000838100"/>
    </source>
</evidence>
<evidence type="ECO:0000256" key="1">
    <source>
        <dbReference type="ARBA" id="ARBA00022475"/>
    </source>
</evidence>
<protein>
    <recommendedName>
        <fullName evidence="6">VWFA domain-containing protein</fullName>
    </recommendedName>
</protein>
<reference evidence="7" key="1">
    <citation type="submission" date="2021-12" db="EMBL/GenBank/DDBJ databases">
        <authorList>
            <person name="Rodrigo-Torres L."/>
            <person name="Arahal R. D."/>
            <person name="Lucena T."/>
        </authorList>
    </citation>
    <scope>NUCLEOTIDE SEQUENCE</scope>
    <source>
        <strain evidence="7">CECT 8267</strain>
    </source>
</reference>
<dbReference type="EMBL" id="CAKLPX010000001">
    <property type="protein sequence ID" value="CAH0991108.1"/>
    <property type="molecule type" value="Genomic_DNA"/>
</dbReference>
<dbReference type="InterPro" id="IPR050768">
    <property type="entry name" value="UPF0353/GerABKA_families"/>
</dbReference>
<keyword evidence="2 5" id="KW-0812">Transmembrane</keyword>
<dbReference type="InterPro" id="IPR002035">
    <property type="entry name" value="VWF_A"/>
</dbReference>
<dbReference type="RefSeq" id="WP_237443765.1">
    <property type="nucleotide sequence ID" value="NZ_CAKLPX010000001.1"/>
</dbReference>
<evidence type="ECO:0000256" key="2">
    <source>
        <dbReference type="ARBA" id="ARBA00022692"/>
    </source>
</evidence>
<evidence type="ECO:0000256" key="4">
    <source>
        <dbReference type="ARBA" id="ARBA00023136"/>
    </source>
</evidence>
<sequence>MIRFDHPWMLLLLLLPVLMVFLPSHKTQVQAIKYSRFKKLLELSGQHPSSAAVILRRRVWQKTLAVLSYVSLVIAACYPVYYGQPFTVEQSGRQMIAAVDLSGSMEASDFEDDLGRNQRRVDVVKTILDDFLKTRQSDRIALVAFGDDAYLQAPFTSDYSLLSTLLNEMDVRMAGSGTALGDAIGVAVNHFEGSKVEHKVLLLLTDGRDTSSRFSPLDAARHAGEKHITIYPIAIGNPENVGEEAMDMEMLAELAELTGGQVFSAMNADDMRRVYDEIDRLEPELFSSHVVTPKTPLYFYPIIVCLTVVMLSLLLVMLVQWLRRRVRPSLEVIDE</sequence>
<comment type="caution">
    <text evidence="7">The sequence shown here is derived from an EMBL/GenBank/DDBJ whole genome shotgun (WGS) entry which is preliminary data.</text>
</comment>
<evidence type="ECO:0000313" key="7">
    <source>
        <dbReference type="EMBL" id="CAH0991108.1"/>
    </source>
</evidence>
<gene>
    <name evidence="7" type="ORF">SIN8267_01209</name>
</gene>
<dbReference type="PANTHER" id="PTHR22550">
    <property type="entry name" value="SPORE GERMINATION PROTEIN"/>
    <property type="match status" value="1"/>
</dbReference>
<keyword evidence="1" id="KW-1003">Cell membrane</keyword>
<feature type="domain" description="VWFA" evidence="6">
    <location>
        <begin position="94"/>
        <end position="278"/>
    </location>
</feature>